<dbReference type="Proteomes" id="UP000001449">
    <property type="component" value="Chromosome 2"/>
</dbReference>
<name>B8BUU2_THAPS</name>
<dbReference type="GO" id="GO:0016887">
    <property type="term" value="F:ATP hydrolysis activity"/>
    <property type="evidence" value="ECO:0007669"/>
    <property type="project" value="InterPro"/>
</dbReference>
<evidence type="ECO:0000259" key="3">
    <source>
        <dbReference type="SMART" id="SM00382"/>
    </source>
</evidence>
<dbReference type="OMA" id="PWQIRNK"/>
<dbReference type="KEGG" id="tps:THAPSDRAFT_261431"/>
<dbReference type="InParanoid" id="B8BUU2"/>
<proteinExistence type="predicted"/>
<dbReference type="HOGENOM" id="CLU_000604_1_22_1"/>
<protein>
    <submittedName>
        <fullName evidence="4">ABC transporter component</fullName>
    </submittedName>
</protein>
<keyword evidence="2" id="KW-0067">ATP-binding</keyword>
<feature type="non-terminal residue" evidence="4">
    <location>
        <position position="175"/>
    </location>
</feature>
<sequence>NLELNKGDRLGIIGRSGVGKTQLLRTIARIDPSLKSESTEAVLLKGQSWTVMPPTTWRSKVMWVSQDRTTLSGTPQEFYSQIMGYRSHKRHHLVASDPVKIATQWNLPETAWDRNWNALSGGEAQRASLAIALSLGPCILLLDEPTSSCDIETTTKIERTLKEMGATVLIVSHSN</sequence>
<dbReference type="PANTHER" id="PTHR43119">
    <property type="entry name" value="ABC TRANSPORT PROTEIN ATP-BINDING COMPONENT-RELATED"/>
    <property type="match status" value="1"/>
</dbReference>
<accession>B8BUU2</accession>
<dbReference type="InterPro" id="IPR003439">
    <property type="entry name" value="ABC_transporter-like_ATP-bd"/>
</dbReference>
<gene>
    <name evidence="4" type="ORF">THAPSDRAFT_261431</name>
</gene>
<evidence type="ECO:0000256" key="1">
    <source>
        <dbReference type="ARBA" id="ARBA00022741"/>
    </source>
</evidence>
<reference evidence="4 5" key="2">
    <citation type="journal article" date="2008" name="Nature">
        <title>The Phaeodactylum genome reveals the evolutionary history of diatom genomes.</title>
        <authorList>
            <person name="Bowler C."/>
            <person name="Allen A.E."/>
            <person name="Badger J.H."/>
            <person name="Grimwood J."/>
            <person name="Jabbari K."/>
            <person name="Kuo A."/>
            <person name="Maheswari U."/>
            <person name="Martens C."/>
            <person name="Maumus F."/>
            <person name="Otillar R.P."/>
            <person name="Rayko E."/>
            <person name="Salamov A."/>
            <person name="Vandepoele K."/>
            <person name="Beszteri B."/>
            <person name="Gruber A."/>
            <person name="Heijde M."/>
            <person name="Katinka M."/>
            <person name="Mock T."/>
            <person name="Valentin K."/>
            <person name="Verret F."/>
            <person name="Berges J.A."/>
            <person name="Brownlee C."/>
            <person name="Cadoret J.P."/>
            <person name="Chiovitti A."/>
            <person name="Choi C.J."/>
            <person name="Coesel S."/>
            <person name="De Martino A."/>
            <person name="Detter J.C."/>
            <person name="Durkin C."/>
            <person name="Falciatore A."/>
            <person name="Fournet J."/>
            <person name="Haruta M."/>
            <person name="Huysman M.J."/>
            <person name="Jenkins B.D."/>
            <person name="Jiroutova K."/>
            <person name="Jorgensen R.E."/>
            <person name="Joubert Y."/>
            <person name="Kaplan A."/>
            <person name="Kroger N."/>
            <person name="Kroth P.G."/>
            <person name="La Roche J."/>
            <person name="Lindquist E."/>
            <person name="Lommer M."/>
            <person name="Martin-Jezequel V."/>
            <person name="Lopez P.J."/>
            <person name="Lucas S."/>
            <person name="Mangogna M."/>
            <person name="McGinnis K."/>
            <person name="Medlin L.K."/>
            <person name="Montsant A."/>
            <person name="Oudot-Le Secq M.P."/>
            <person name="Napoli C."/>
            <person name="Obornik M."/>
            <person name="Parker M.S."/>
            <person name="Petit J.L."/>
            <person name="Porcel B.M."/>
            <person name="Poulsen N."/>
            <person name="Robison M."/>
            <person name="Rychlewski L."/>
            <person name="Rynearson T.A."/>
            <person name="Schmutz J."/>
            <person name="Shapiro H."/>
            <person name="Siaut M."/>
            <person name="Stanley M."/>
            <person name="Sussman M.R."/>
            <person name="Taylor A.R."/>
            <person name="Vardi A."/>
            <person name="von Dassow P."/>
            <person name="Vyverman W."/>
            <person name="Willis A."/>
            <person name="Wyrwicz L.S."/>
            <person name="Rokhsar D.S."/>
            <person name="Weissenbach J."/>
            <person name="Armbrust E.V."/>
            <person name="Green B.R."/>
            <person name="Van de Peer Y."/>
            <person name="Grigoriev I.V."/>
        </authorList>
    </citation>
    <scope>NUCLEOTIDE SEQUENCE [LARGE SCALE GENOMIC DNA]</scope>
    <source>
        <strain evidence="4 5">CCMP1335</strain>
    </source>
</reference>
<evidence type="ECO:0000313" key="5">
    <source>
        <dbReference type="Proteomes" id="UP000001449"/>
    </source>
</evidence>
<dbReference type="GO" id="GO:0005524">
    <property type="term" value="F:ATP binding"/>
    <property type="evidence" value="ECO:0007669"/>
    <property type="project" value="UniProtKB-KW"/>
</dbReference>
<dbReference type="RefSeq" id="XP_002287376.1">
    <property type="nucleotide sequence ID" value="XM_002287340.1"/>
</dbReference>
<evidence type="ECO:0000313" key="4">
    <source>
        <dbReference type="EMBL" id="EED94819.1"/>
    </source>
</evidence>
<dbReference type="AlphaFoldDB" id="B8BUU2"/>
<feature type="domain" description="AAA+ ATPase" evidence="3">
    <location>
        <begin position="6"/>
        <end position="175"/>
    </location>
</feature>
<keyword evidence="5" id="KW-1185">Reference proteome</keyword>
<dbReference type="EMBL" id="CM000639">
    <property type="protein sequence ID" value="EED94819.1"/>
    <property type="molecule type" value="Genomic_DNA"/>
</dbReference>
<keyword evidence="1" id="KW-0547">Nucleotide-binding</keyword>
<dbReference type="InterPro" id="IPR003593">
    <property type="entry name" value="AAA+_ATPase"/>
</dbReference>
<dbReference type="eggNOG" id="KOG0055">
    <property type="taxonomic scope" value="Eukaryota"/>
</dbReference>
<dbReference type="STRING" id="35128.B8BUU2"/>
<evidence type="ECO:0000256" key="2">
    <source>
        <dbReference type="ARBA" id="ARBA00022840"/>
    </source>
</evidence>
<dbReference type="SUPFAM" id="SSF52540">
    <property type="entry name" value="P-loop containing nucleoside triphosphate hydrolases"/>
    <property type="match status" value="1"/>
</dbReference>
<dbReference type="PANTHER" id="PTHR43119:SF1">
    <property type="entry name" value="ABC TRANSPORTER DOMAIN-CONTAINING PROTEIN"/>
    <property type="match status" value="1"/>
</dbReference>
<dbReference type="Pfam" id="PF00005">
    <property type="entry name" value="ABC_tran"/>
    <property type="match status" value="1"/>
</dbReference>
<dbReference type="SMART" id="SM00382">
    <property type="entry name" value="AAA"/>
    <property type="match status" value="1"/>
</dbReference>
<dbReference type="Gene3D" id="3.40.50.300">
    <property type="entry name" value="P-loop containing nucleotide triphosphate hydrolases"/>
    <property type="match status" value="1"/>
</dbReference>
<dbReference type="InterPro" id="IPR027417">
    <property type="entry name" value="P-loop_NTPase"/>
</dbReference>
<feature type="non-terminal residue" evidence="4">
    <location>
        <position position="1"/>
    </location>
</feature>
<dbReference type="GeneID" id="7443036"/>
<organism evidence="4 5">
    <name type="scientific">Thalassiosira pseudonana</name>
    <name type="common">Marine diatom</name>
    <name type="synonym">Cyclotella nana</name>
    <dbReference type="NCBI Taxonomy" id="35128"/>
    <lineage>
        <taxon>Eukaryota</taxon>
        <taxon>Sar</taxon>
        <taxon>Stramenopiles</taxon>
        <taxon>Ochrophyta</taxon>
        <taxon>Bacillariophyta</taxon>
        <taxon>Coscinodiscophyceae</taxon>
        <taxon>Thalassiosirophycidae</taxon>
        <taxon>Thalassiosirales</taxon>
        <taxon>Thalassiosiraceae</taxon>
        <taxon>Thalassiosira</taxon>
    </lineage>
</organism>
<dbReference type="PaxDb" id="35128-Thaps261431"/>
<reference evidence="4 5" key="1">
    <citation type="journal article" date="2004" name="Science">
        <title>The genome of the diatom Thalassiosira pseudonana: ecology, evolution, and metabolism.</title>
        <authorList>
            <person name="Armbrust E.V."/>
            <person name="Berges J.A."/>
            <person name="Bowler C."/>
            <person name="Green B.R."/>
            <person name="Martinez D."/>
            <person name="Putnam N.H."/>
            <person name="Zhou S."/>
            <person name="Allen A.E."/>
            <person name="Apt K.E."/>
            <person name="Bechner M."/>
            <person name="Brzezinski M.A."/>
            <person name="Chaal B.K."/>
            <person name="Chiovitti A."/>
            <person name="Davis A.K."/>
            <person name="Demarest M.S."/>
            <person name="Detter J.C."/>
            <person name="Glavina T."/>
            <person name="Goodstein D."/>
            <person name="Hadi M.Z."/>
            <person name="Hellsten U."/>
            <person name="Hildebrand M."/>
            <person name="Jenkins B.D."/>
            <person name="Jurka J."/>
            <person name="Kapitonov V.V."/>
            <person name="Kroger N."/>
            <person name="Lau W.W."/>
            <person name="Lane T.W."/>
            <person name="Larimer F.W."/>
            <person name="Lippmeier J.C."/>
            <person name="Lucas S."/>
            <person name="Medina M."/>
            <person name="Montsant A."/>
            <person name="Obornik M."/>
            <person name="Parker M.S."/>
            <person name="Palenik B."/>
            <person name="Pazour G.J."/>
            <person name="Richardson P.M."/>
            <person name="Rynearson T.A."/>
            <person name="Saito M.A."/>
            <person name="Schwartz D.C."/>
            <person name="Thamatrakoln K."/>
            <person name="Valentin K."/>
            <person name="Vardi A."/>
            <person name="Wilkerson F.P."/>
            <person name="Rokhsar D.S."/>
        </authorList>
    </citation>
    <scope>NUCLEOTIDE SEQUENCE [LARGE SCALE GENOMIC DNA]</scope>
    <source>
        <strain evidence="4 5">CCMP1335</strain>
    </source>
</reference>